<feature type="binding site" evidence="5">
    <location>
        <position position="102"/>
    </location>
    <ligand>
        <name>ATP</name>
        <dbReference type="ChEBI" id="CHEBI:30616"/>
    </ligand>
</feature>
<dbReference type="PROSITE" id="PS50011">
    <property type="entry name" value="PROTEIN_KINASE_DOM"/>
    <property type="match status" value="1"/>
</dbReference>
<accession>A0A518ET77</accession>
<dbReference type="Gene3D" id="1.10.510.10">
    <property type="entry name" value="Transferase(Phosphotransferase) domain 1"/>
    <property type="match status" value="1"/>
</dbReference>
<dbReference type="SUPFAM" id="SSF56112">
    <property type="entry name" value="Protein kinase-like (PK-like)"/>
    <property type="match status" value="1"/>
</dbReference>
<dbReference type="GO" id="GO:0004674">
    <property type="term" value="F:protein serine/threonine kinase activity"/>
    <property type="evidence" value="ECO:0007669"/>
    <property type="project" value="UniProtKB-EC"/>
</dbReference>
<dbReference type="InterPro" id="IPR016187">
    <property type="entry name" value="CTDL_fold"/>
</dbReference>
<evidence type="ECO:0000313" key="8">
    <source>
        <dbReference type="Proteomes" id="UP000320390"/>
    </source>
</evidence>
<keyword evidence="3 7" id="KW-0418">Kinase</keyword>
<organism evidence="7 8">
    <name type="scientific">Saltatorellus ferox</name>
    <dbReference type="NCBI Taxonomy" id="2528018"/>
    <lineage>
        <taxon>Bacteria</taxon>
        <taxon>Pseudomonadati</taxon>
        <taxon>Planctomycetota</taxon>
        <taxon>Planctomycetia</taxon>
        <taxon>Planctomycetia incertae sedis</taxon>
        <taxon>Saltatorellus</taxon>
    </lineage>
</organism>
<dbReference type="InterPro" id="IPR042095">
    <property type="entry name" value="SUMF_sf"/>
</dbReference>
<evidence type="ECO:0000256" key="3">
    <source>
        <dbReference type="ARBA" id="ARBA00022777"/>
    </source>
</evidence>
<proteinExistence type="predicted"/>
<evidence type="ECO:0000256" key="5">
    <source>
        <dbReference type="PROSITE-ProRule" id="PRU10141"/>
    </source>
</evidence>
<keyword evidence="2 5" id="KW-0547">Nucleotide-binding</keyword>
<dbReference type="PANTHER" id="PTHR43289">
    <property type="entry name" value="MITOGEN-ACTIVATED PROTEIN KINASE KINASE KINASE 20-RELATED"/>
    <property type="match status" value="1"/>
</dbReference>
<keyword evidence="1 7" id="KW-0808">Transferase</keyword>
<dbReference type="EC" id="2.7.11.1" evidence="7"/>
<dbReference type="InterPro" id="IPR008271">
    <property type="entry name" value="Ser/Thr_kinase_AS"/>
</dbReference>
<dbReference type="InterPro" id="IPR000719">
    <property type="entry name" value="Prot_kinase_dom"/>
</dbReference>
<dbReference type="Proteomes" id="UP000320390">
    <property type="component" value="Chromosome"/>
</dbReference>
<evidence type="ECO:0000256" key="2">
    <source>
        <dbReference type="ARBA" id="ARBA00022741"/>
    </source>
</evidence>
<gene>
    <name evidence="7" type="primary">prkC_11</name>
    <name evidence="7" type="ORF">Poly30_28050</name>
</gene>
<dbReference type="PANTHER" id="PTHR43289:SF6">
    <property type="entry name" value="SERINE_THREONINE-PROTEIN KINASE NEKL-3"/>
    <property type="match status" value="1"/>
</dbReference>
<dbReference type="InterPro" id="IPR017441">
    <property type="entry name" value="Protein_kinase_ATP_BS"/>
</dbReference>
<dbReference type="SUPFAM" id="SSF56436">
    <property type="entry name" value="C-type lectin-like"/>
    <property type="match status" value="1"/>
</dbReference>
<dbReference type="PROSITE" id="PS00107">
    <property type="entry name" value="PROTEIN_KINASE_ATP"/>
    <property type="match status" value="1"/>
</dbReference>
<evidence type="ECO:0000256" key="4">
    <source>
        <dbReference type="ARBA" id="ARBA00022840"/>
    </source>
</evidence>
<dbReference type="AlphaFoldDB" id="A0A518ET77"/>
<evidence type="ECO:0000256" key="1">
    <source>
        <dbReference type="ARBA" id="ARBA00022679"/>
    </source>
</evidence>
<dbReference type="Gene3D" id="3.90.1580.10">
    <property type="entry name" value="paralog of FGE (formylglycine-generating enzyme)"/>
    <property type="match status" value="1"/>
</dbReference>
<dbReference type="EMBL" id="CP036434">
    <property type="protein sequence ID" value="QDV07283.1"/>
    <property type="molecule type" value="Genomic_DNA"/>
</dbReference>
<keyword evidence="8" id="KW-1185">Reference proteome</keyword>
<dbReference type="CDD" id="cd14014">
    <property type="entry name" value="STKc_PknB_like"/>
    <property type="match status" value="1"/>
</dbReference>
<protein>
    <submittedName>
        <fullName evidence="7">Serine/threonine-protein kinase PrkC</fullName>
        <ecNumber evidence="7">2.7.11.1</ecNumber>
    </submittedName>
</protein>
<dbReference type="InterPro" id="IPR011009">
    <property type="entry name" value="Kinase-like_dom_sf"/>
</dbReference>
<dbReference type="PROSITE" id="PS00108">
    <property type="entry name" value="PROTEIN_KINASE_ST"/>
    <property type="match status" value="1"/>
</dbReference>
<feature type="domain" description="Protein kinase" evidence="6">
    <location>
        <begin position="73"/>
        <end position="349"/>
    </location>
</feature>
<dbReference type="SMART" id="SM00220">
    <property type="entry name" value="S_TKc"/>
    <property type="match status" value="1"/>
</dbReference>
<evidence type="ECO:0000259" key="6">
    <source>
        <dbReference type="PROSITE" id="PS50011"/>
    </source>
</evidence>
<dbReference type="Pfam" id="PF00069">
    <property type="entry name" value="Pkinase"/>
    <property type="match status" value="1"/>
</dbReference>
<dbReference type="Gene3D" id="3.30.200.20">
    <property type="entry name" value="Phosphorylase Kinase, domain 1"/>
    <property type="match status" value="1"/>
</dbReference>
<keyword evidence="4 5" id="KW-0067">ATP-binding</keyword>
<dbReference type="Pfam" id="PF03781">
    <property type="entry name" value="FGE-sulfatase"/>
    <property type="match status" value="1"/>
</dbReference>
<evidence type="ECO:0000313" key="7">
    <source>
        <dbReference type="EMBL" id="QDV07283.1"/>
    </source>
</evidence>
<dbReference type="GO" id="GO:0005524">
    <property type="term" value="F:ATP binding"/>
    <property type="evidence" value="ECO:0007669"/>
    <property type="project" value="UniProtKB-UniRule"/>
</dbReference>
<dbReference type="InterPro" id="IPR005532">
    <property type="entry name" value="SUMF_dom"/>
</dbReference>
<sequence>MDRLFEVVDQALQLPAEERESYLLEAYAGNAELLAEARRLVAAEVPMDFLEPPSRPGNPDASGPSRGARLGDFELLKEVGRGGMGTVYRARQLSLGRVVAVKVLAGGRRLDPLALERFQREAVAASKLSHSALVSVMASGVEEDCAWFAMPLIEGHDLHAELMEQSIANYGAAILPAFGTPEYTSAVCKQIAHLAEGLEHAHSEGVIHRDVKPRNILIDRHGEMWLADFGLAKSVGDQTITETGALQGTPFYMSPEQTRALRDPIGPRTDVYSLSVVLYELLTLRRPFQGEDLQDLLNKISSGTPEKLRALNTKIPRDLCVICETGMSHRPSDRYETARALAEDLHRFLAGESILAQPLPLARRATRWMAKHPWKTLIPGAAAAVLVTGFLVARAERKRTLQDGILSSIRALTQANDPSPGQLAAAWAALGKVDRGDVPSLRDHPRVLEARSMIEVEIQGRLKSIDEAVLEGKGPRFDSRFGPDLELAPEPAKLVDGIVRANEGAALFPGHAGLEKRAMIAGILPRVDAVVADSLLQGSTAAVYAQLIDPLTGDLSPVSELGPTPVKGMPLSPGIYRFTVVLSDGRFAEIERELEFGSEDQGFTFWPRTQEEIAARCVLVEPESEDFPEGERTPQCWIPQQGALLESFWLSRSELSHGDYLEFLKGTSMEAPGFWLDAGFDAIRMEFTGPNIPVGFDFDRWKTLPCVLIPYAELRLAAEWFGLRVPTHLELEYGHRGSELRLQSSSTGIGEAPSGAQLPVVGRADFTGNPEHGGYYFHVCSQLEPVQLPAARTEPLGLYHPLGNVAEFTSTLALAVSPTITGSRLGHGSGHTVLGVSWLTSTDAASFAVHESCSVEAGHASNVAGLRPAISSSAATISPPR</sequence>
<reference evidence="7 8" key="1">
    <citation type="submission" date="2019-02" db="EMBL/GenBank/DDBJ databases">
        <title>Deep-cultivation of Planctomycetes and their phenomic and genomic characterization uncovers novel biology.</title>
        <authorList>
            <person name="Wiegand S."/>
            <person name="Jogler M."/>
            <person name="Boedeker C."/>
            <person name="Pinto D."/>
            <person name="Vollmers J."/>
            <person name="Rivas-Marin E."/>
            <person name="Kohn T."/>
            <person name="Peeters S.H."/>
            <person name="Heuer A."/>
            <person name="Rast P."/>
            <person name="Oberbeckmann S."/>
            <person name="Bunk B."/>
            <person name="Jeske O."/>
            <person name="Meyerdierks A."/>
            <person name="Storesund J.E."/>
            <person name="Kallscheuer N."/>
            <person name="Luecker S."/>
            <person name="Lage O.M."/>
            <person name="Pohl T."/>
            <person name="Merkel B.J."/>
            <person name="Hornburger P."/>
            <person name="Mueller R.-W."/>
            <person name="Bruemmer F."/>
            <person name="Labrenz M."/>
            <person name="Spormann A.M."/>
            <person name="Op den Camp H."/>
            <person name="Overmann J."/>
            <person name="Amann R."/>
            <person name="Jetten M.S.M."/>
            <person name="Mascher T."/>
            <person name="Medema M.H."/>
            <person name="Devos D.P."/>
            <person name="Kaster A.-K."/>
            <person name="Ovreas L."/>
            <person name="Rohde M."/>
            <person name="Galperin M.Y."/>
            <person name="Jogler C."/>
        </authorList>
    </citation>
    <scope>NUCLEOTIDE SEQUENCE [LARGE SCALE GENOMIC DNA]</scope>
    <source>
        <strain evidence="7 8">Poly30</strain>
    </source>
</reference>
<name>A0A518ET77_9BACT</name>